<dbReference type="Proteomes" id="UP000694727">
    <property type="component" value="Unplaced"/>
</dbReference>
<dbReference type="InterPro" id="IPR031778">
    <property type="entry name" value="Sortilin_N"/>
</dbReference>
<evidence type="ECO:0000313" key="37">
    <source>
        <dbReference type="Proteomes" id="UP000694727"/>
    </source>
</evidence>
<dbReference type="InterPro" id="IPR006581">
    <property type="entry name" value="VPS10"/>
</dbReference>
<evidence type="ECO:0000256" key="11">
    <source>
        <dbReference type="ARBA" id="ARBA00022729"/>
    </source>
</evidence>
<organism evidence="36 37">
    <name type="scientific">Sus scrofa</name>
    <name type="common">Pig</name>
    <dbReference type="NCBI Taxonomy" id="9823"/>
    <lineage>
        <taxon>Eukaryota</taxon>
        <taxon>Metazoa</taxon>
        <taxon>Chordata</taxon>
        <taxon>Craniata</taxon>
        <taxon>Vertebrata</taxon>
        <taxon>Euteleostomi</taxon>
        <taxon>Mammalia</taxon>
        <taxon>Eutheria</taxon>
        <taxon>Laurasiatheria</taxon>
        <taxon>Artiodactyla</taxon>
        <taxon>Suina</taxon>
        <taxon>Suidae</taxon>
        <taxon>Sus</taxon>
    </lineage>
</organism>
<dbReference type="GO" id="GO:0010008">
    <property type="term" value="C:endosome membrane"/>
    <property type="evidence" value="ECO:0007669"/>
    <property type="project" value="UniProtKB-SubCell"/>
</dbReference>
<dbReference type="InterPro" id="IPR050310">
    <property type="entry name" value="VPS10-sortilin"/>
</dbReference>
<dbReference type="InterPro" id="IPR015943">
    <property type="entry name" value="WD40/YVTN_repeat-like_dom_sf"/>
</dbReference>
<keyword evidence="12" id="KW-0677">Repeat</keyword>
<dbReference type="Proteomes" id="UP000694720">
    <property type="component" value="Unplaced"/>
</dbReference>
<dbReference type="OMA" id="FAPFYSV"/>
<evidence type="ECO:0000256" key="24">
    <source>
        <dbReference type="ARBA" id="ARBA00023228"/>
    </source>
</evidence>
<evidence type="ECO:0000256" key="9">
    <source>
        <dbReference type="ARBA" id="ARBA00022685"/>
    </source>
</evidence>
<evidence type="ECO:0000256" key="20">
    <source>
        <dbReference type="ARBA" id="ARBA00023139"/>
    </source>
</evidence>
<dbReference type="Gene3D" id="2.10.70.80">
    <property type="match status" value="1"/>
</dbReference>
<feature type="compositionally biased region" description="Polar residues" evidence="33">
    <location>
        <begin position="1"/>
        <end position="13"/>
    </location>
</feature>
<evidence type="ECO:0000256" key="1">
    <source>
        <dbReference type="ARBA" id="ARBA00004115"/>
    </source>
</evidence>
<evidence type="ECO:0000256" key="33">
    <source>
        <dbReference type="SAM" id="MobiDB-lite"/>
    </source>
</evidence>
<name>A0A8D0R5F1_PIG</name>
<evidence type="ECO:0000256" key="8">
    <source>
        <dbReference type="ARBA" id="ARBA00022583"/>
    </source>
</evidence>
<keyword evidence="17 34" id="KW-1133">Transmembrane helix</keyword>
<dbReference type="GO" id="GO:0006897">
    <property type="term" value="P:endocytosis"/>
    <property type="evidence" value="ECO:0007669"/>
    <property type="project" value="UniProtKB-KW"/>
</dbReference>
<comment type="subcellular location">
    <subcellularLocation>
        <location evidence="27">Cell membrane</location>
        <topology evidence="27">Single-pass type I membrane protein</topology>
        <orientation evidence="27">Extracellular side</orientation>
    </subcellularLocation>
    <subcellularLocation>
        <location evidence="1">Endoplasmic reticulum membrane</location>
        <topology evidence="1">Single-pass type I membrane protein</topology>
    </subcellularLocation>
    <subcellularLocation>
        <location evidence="3">Endosome membrane</location>
        <topology evidence="3">Single-pass type I membrane protein</topology>
    </subcellularLocation>
    <subcellularLocation>
        <location evidence="29">Golgi apparatus</location>
        <location evidence="29">Golgi stack membrane</location>
        <topology evidence="29">Single-pass type I membrane protein</topology>
    </subcellularLocation>
    <subcellularLocation>
        <location evidence="2">Lysosome membrane</location>
        <topology evidence="2">Single-pass type I membrane protein</topology>
    </subcellularLocation>
    <subcellularLocation>
        <location evidence="28">Nucleus membrane</location>
        <topology evidence="28">Single-pass type I membrane protein</topology>
    </subcellularLocation>
</comment>
<keyword evidence="22" id="KW-0675">Receptor</keyword>
<evidence type="ECO:0000256" key="10">
    <source>
        <dbReference type="ARBA" id="ARBA00022692"/>
    </source>
</evidence>
<keyword evidence="23" id="KW-0325">Glycoprotein</keyword>
<reference evidence="36" key="1">
    <citation type="submission" date="2025-05" db="UniProtKB">
        <authorList>
            <consortium name="Ensembl"/>
        </authorList>
    </citation>
    <scope>IDENTIFICATION</scope>
</reference>
<evidence type="ECO:0000256" key="5">
    <source>
        <dbReference type="ARBA" id="ARBA00022473"/>
    </source>
</evidence>
<keyword evidence="10 34" id="KW-0812">Transmembrane</keyword>
<evidence type="ECO:0000256" key="34">
    <source>
        <dbReference type="SAM" id="Phobius"/>
    </source>
</evidence>
<keyword evidence="19 34" id="KW-0472">Membrane</keyword>
<feature type="domain" description="VPS10" evidence="35">
    <location>
        <begin position="224"/>
        <end position="836"/>
    </location>
</feature>
<dbReference type="FunFam" id="2.10.70.80:FF:000003">
    <property type="entry name" value="Sortilin"/>
    <property type="match status" value="1"/>
</dbReference>
<dbReference type="GO" id="GO:0005789">
    <property type="term" value="C:endoplasmic reticulum membrane"/>
    <property type="evidence" value="ECO:0007669"/>
    <property type="project" value="UniProtKB-SubCell"/>
</dbReference>
<keyword evidence="7" id="KW-0597">Phosphoprotein</keyword>
<keyword evidence="8" id="KW-0254">Endocytosis</keyword>
<dbReference type="PANTHER" id="PTHR12106">
    <property type="entry name" value="SORTILIN RELATED"/>
    <property type="match status" value="1"/>
</dbReference>
<dbReference type="Gene3D" id="2.130.10.10">
    <property type="entry name" value="YVTN repeat-like/Quinoprotein amine dehydrogenase"/>
    <property type="match status" value="1"/>
</dbReference>
<evidence type="ECO:0000256" key="28">
    <source>
        <dbReference type="ARBA" id="ARBA00046292"/>
    </source>
</evidence>
<dbReference type="GO" id="GO:0030154">
    <property type="term" value="P:cell differentiation"/>
    <property type="evidence" value="ECO:0007669"/>
    <property type="project" value="UniProtKB-KW"/>
</dbReference>
<keyword evidence="25" id="KW-0539">Nucleus</keyword>
<evidence type="ECO:0000256" key="22">
    <source>
        <dbReference type="ARBA" id="ARBA00023170"/>
    </source>
</evidence>
<sequence length="922" mass="101394">MTSAVSATFQPISPASWHPNPGPPKQEAPRANQQWTGEERQAASLWAERSGLAYPGSAGSSKGGEGGRRRRGWAGAPGGRCRRRRHSAAMERPRGAAQGLSRWPHGLGLLLLLLLQLLPPASLGQDRLDAPPPPAAPLSRWSGPVGVSWGLRAAAPGGPVPRGGRWRRSALDEDEDCGGVRDFVARLANNTHQHVFDDLSGSVSLSWVGDSTGIILVLTTFHVPLVIMTFGQSKLYRSEDYGKNFKDITNLINNTFIRTEFGMAIGPENSGKVILTAEVSGGSHGGRIFRSSDFAKNFIQTNLPFHPLTQMMYSPQNSDHLLALSTENGLWVSKNFGGKWEEIHKAVCLAKWGSDSTIFFTTYVNGSCKADLGALELRRTSDLGKSFKTIGVKIYSFGLGGRFLFASVMADKDTTRRIHVSTDQGDTWSMAQLPSVGQEQFYSILAANDDMVFMHVDEPGDTGFGTIFTSDDRGIVYSKSLDRHLYTTTGGETDFTNVTSLRGVYMTSVLSEDNSIQTMITFDQGGRWKHLRKPENSECDATAKNKNECSLHIHASYSISQKLNVPMAPLSEPNAVGIVIAHGSVGDAISVMIPDVYISDDGGYSWLKMLEGPHYYTILDSGGIIVAIEHSSHPINVIKFSTDEGQCWQTYVFSREPIYFTGLASEPGARSMNISIWGFTESFLTRQWVSYTIDFKDILERNCEEKDYTVWLAHSTDPGDYGDGCILGYKEQYLRLRKSSVCQNGRDYVVTKQPSVCPCSLEDFLCDFGYFRPENDSKCVEQPELKGHDLEFCLYGREEHLTTNGYRKIPGDRCQGGVNPAREVKDLKKKCTSNFLSPEKQNSKSSSVPIILATVGLMLVTVVAGVLIVKKYVCGGRFLVHRYSVLQQHAEANGVDGVDALDTASHTTKSGYHDDSDEDLLE</sequence>
<evidence type="ECO:0000256" key="18">
    <source>
        <dbReference type="ARBA" id="ARBA00023034"/>
    </source>
</evidence>
<keyword evidence="18" id="KW-0333">Golgi apparatus</keyword>
<dbReference type="Ensembl" id="ENSSSCT00035002602.1">
    <property type="protein sequence ID" value="ENSSSCP00035000858.1"/>
    <property type="gene ID" value="ENSSSCG00035002081.1"/>
</dbReference>
<keyword evidence="13" id="KW-0967">Endosome</keyword>
<keyword evidence="5" id="KW-0217">Developmental protein</keyword>
<keyword evidence="26" id="KW-0449">Lipoprotein</keyword>
<dbReference type="AlphaFoldDB" id="A0A8D0R5F1"/>
<dbReference type="GO" id="GO:0005886">
    <property type="term" value="C:plasma membrane"/>
    <property type="evidence" value="ECO:0007669"/>
    <property type="project" value="UniProtKB-SubCell"/>
</dbReference>
<dbReference type="FunFam" id="2.130.10.10:FF:000802">
    <property type="entry name" value="Sortilin"/>
    <property type="match status" value="1"/>
</dbReference>
<evidence type="ECO:0000256" key="27">
    <source>
        <dbReference type="ARBA" id="ARBA00037814"/>
    </source>
</evidence>
<dbReference type="Pfam" id="PF15901">
    <property type="entry name" value="Sortilin_C"/>
    <property type="match status" value="1"/>
</dbReference>
<dbReference type="SMART" id="SM00602">
    <property type="entry name" value="VPS10"/>
    <property type="match status" value="1"/>
</dbReference>
<keyword evidence="6" id="KW-1003">Cell membrane</keyword>
<dbReference type="SUPFAM" id="SSF110296">
    <property type="entry name" value="Oligoxyloglucan reducing end-specific cellobiohydrolase"/>
    <property type="match status" value="1"/>
</dbReference>
<evidence type="ECO:0000256" key="19">
    <source>
        <dbReference type="ARBA" id="ARBA00023136"/>
    </source>
</evidence>
<evidence type="ECO:0000256" key="23">
    <source>
        <dbReference type="ARBA" id="ARBA00023180"/>
    </source>
</evidence>
<keyword evidence="21" id="KW-1015">Disulfide bond</keyword>
<dbReference type="Pfam" id="PF15902">
    <property type="entry name" value="Sortilin-Vps10"/>
    <property type="match status" value="1"/>
</dbReference>
<dbReference type="GO" id="GO:0031965">
    <property type="term" value="C:nuclear membrane"/>
    <property type="evidence" value="ECO:0007669"/>
    <property type="project" value="UniProtKB-SubCell"/>
</dbReference>
<evidence type="ECO:0000256" key="15">
    <source>
        <dbReference type="ARBA" id="ARBA00022824"/>
    </source>
</evidence>
<evidence type="ECO:0000259" key="35">
    <source>
        <dbReference type="SMART" id="SM00602"/>
    </source>
</evidence>
<keyword evidence="4" id="KW-0813">Transport</keyword>
<dbReference type="GO" id="GO:0005765">
    <property type="term" value="C:lysosomal membrane"/>
    <property type="evidence" value="ECO:0007669"/>
    <property type="project" value="UniProtKB-SubCell"/>
</dbReference>
<accession>A0A8D0R5F1</accession>
<evidence type="ECO:0000256" key="32">
    <source>
        <dbReference type="ARBA" id="ARBA00080429"/>
    </source>
</evidence>
<keyword evidence="11" id="KW-0732">Signal</keyword>
<evidence type="ECO:0000256" key="31">
    <source>
        <dbReference type="ARBA" id="ARBA00068731"/>
    </source>
</evidence>
<dbReference type="Gene3D" id="3.30.60.270">
    <property type="match status" value="1"/>
</dbReference>
<feature type="region of interest" description="Disordered" evidence="33">
    <location>
        <begin position="1"/>
        <end position="99"/>
    </location>
</feature>
<evidence type="ECO:0000256" key="30">
    <source>
        <dbReference type="ARBA" id="ARBA00061605"/>
    </source>
</evidence>
<dbReference type="InterPro" id="IPR031777">
    <property type="entry name" value="Sortilin_C"/>
</dbReference>
<keyword evidence="14" id="KW-0221">Differentiation</keyword>
<evidence type="ECO:0000256" key="16">
    <source>
        <dbReference type="ARBA" id="ARBA00022855"/>
    </source>
</evidence>
<evidence type="ECO:0000256" key="26">
    <source>
        <dbReference type="ARBA" id="ARBA00023288"/>
    </source>
</evidence>
<keyword evidence="20" id="KW-0564">Palmitate</keyword>
<protein>
    <recommendedName>
        <fullName evidence="31">Sortilin</fullName>
    </recommendedName>
    <alternativeName>
        <fullName evidence="32">Neurotensin receptor 3</fullName>
    </alternativeName>
</protein>
<evidence type="ECO:0000256" key="7">
    <source>
        <dbReference type="ARBA" id="ARBA00022553"/>
    </source>
</evidence>
<evidence type="ECO:0000256" key="2">
    <source>
        <dbReference type="ARBA" id="ARBA00004352"/>
    </source>
</evidence>
<evidence type="ECO:0000256" key="3">
    <source>
        <dbReference type="ARBA" id="ARBA00004530"/>
    </source>
</evidence>
<dbReference type="GO" id="GO:0001503">
    <property type="term" value="P:ossification"/>
    <property type="evidence" value="ECO:0007669"/>
    <property type="project" value="UniProtKB-KW"/>
</dbReference>
<keyword evidence="9" id="KW-0165">Cleavage on pair of basic residues</keyword>
<dbReference type="PANTHER" id="PTHR12106:SF23">
    <property type="entry name" value="SORTILIN"/>
    <property type="match status" value="1"/>
</dbReference>
<evidence type="ECO:0000256" key="29">
    <source>
        <dbReference type="ARBA" id="ARBA00060431"/>
    </source>
</evidence>
<keyword evidence="16" id="KW-0892">Osteogenesis</keyword>
<evidence type="ECO:0000256" key="6">
    <source>
        <dbReference type="ARBA" id="ARBA00022475"/>
    </source>
</evidence>
<evidence type="ECO:0000256" key="14">
    <source>
        <dbReference type="ARBA" id="ARBA00022782"/>
    </source>
</evidence>
<feature type="transmembrane region" description="Helical" evidence="34">
    <location>
        <begin position="848"/>
        <end position="869"/>
    </location>
</feature>
<evidence type="ECO:0000256" key="13">
    <source>
        <dbReference type="ARBA" id="ARBA00022753"/>
    </source>
</evidence>
<evidence type="ECO:0000256" key="21">
    <source>
        <dbReference type="ARBA" id="ARBA00023157"/>
    </source>
</evidence>
<dbReference type="Ensembl" id="ENSSSCT00030049731.1">
    <property type="protein sequence ID" value="ENSSSCP00030022564.1"/>
    <property type="gene ID" value="ENSSSCG00030035714.1"/>
</dbReference>
<keyword evidence="24" id="KW-0458">Lysosome</keyword>
<dbReference type="Ensembl" id="ENSSSCT00025026117.1">
    <property type="protein sequence ID" value="ENSSSCP00025011034.1"/>
    <property type="gene ID" value="ENSSSCG00025019105.1"/>
</dbReference>
<evidence type="ECO:0000256" key="17">
    <source>
        <dbReference type="ARBA" id="ARBA00022989"/>
    </source>
</evidence>
<evidence type="ECO:0000256" key="25">
    <source>
        <dbReference type="ARBA" id="ARBA00023242"/>
    </source>
</evidence>
<comment type="similarity">
    <text evidence="30">Belongs to the VPS10-related sortilin family. SORT1 subfamily.</text>
</comment>
<keyword evidence="15" id="KW-0256">Endoplasmic reticulum</keyword>
<evidence type="ECO:0000313" key="36">
    <source>
        <dbReference type="Ensembl" id="ENSSSCP00025011034.1"/>
    </source>
</evidence>
<proteinExistence type="inferred from homology"/>
<evidence type="ECO:0000256" key="4">
    <source>
        <dbReference type="ARBA" id="ARBA00022448"/>
    </source>
</evidence>
<evidence type="ECO:0000256" key="12">
    <source>
        <dbReference type="ARBA" id="ARBA00022737"/>
    </source>
</evidence>
<dbReference type="Proteomes" id="UP000694570">
    <property type="component" value="Unplaced"/>
</dbReference>
<dbReference type="FunFam" id="3.30.60.270:FF:000004">
    <property type="entry name" value="Sortilin"/>
    <property type="match status" value="1"/>
</dbReference>
<dbReference type="GO" id="GO:0032580">
    <property type="term" value="C:Golgi cisterna membrane"/>
    <property type="evidence" value="ECO:0007669"/>
    <property type="project" value="UniProtKB-SubCell"/>
</dbReference>